<evidence type="ECO:0000256" key="2">
    <source>
        <dbReference type="ARBA" id="ARBA00023125"/>
    </source>
</evidence>
<protein>
    <submittedName>
        <fullName evidence="5">cAMP-binding domain of CRP or a regulatory subunit of cAMP-dependent protein kinases</fullName>
    </submittedName>
</protein>
<keyword evidence="6" id="KW-1185">Reference proteome</keyword>
<keyword evidence="1" id="KW-0805">Transcription regulation</keyword>
<proteinExistence type="predicted"/>
<dbReference type="InterPro" id="IPR012318">
    <property type="entry name" value="HTH_CRP"/>
</dbReference>
<evidence type="ECO:0000313" key="6">
    <source>
        <dbReference type="Proteomes" id="UP000198755"/>
    </source>
</evidence>
<evidence type="ECO:0000256" key="1">
    <source>
        <dbReference type="ARBA" id="ARBA00023015"/>
    </source>
</evidence>
<dbReference type="Proteomes" id="UP000198755">
    <property type="component" value="Unassembled WGS sequence"/>
</dbReference>
<evidence type="ECO:0000259" key="4">
    <source>
        <dbReference type="PROSITE" id="PS51063"/>
    </source>
</evidence>
<dbReference type="PROSITE" id="PS51063">
    <property type="entry name" value="HTH_CRP_2"/>
    <property type="match status" value="1"/>
</dbReference>
<dbReference type="Pfam" id="PF00027">
    <property type="entry name" value="cNMP_binding"/>
    <property type="match status" value="1"/>
</dbReference>
<dbReference type="PANTHER" id="PTHR24567:SF75">
    <property type="entry name" value="FUMARATE AND NITRATE REDUCTION REGULATORY PROTEIN"/>
    <property type="match status" value="1"/>
</dbReference>
<organism evidence="5 6">
    <name type="scientific">Methylocapsa palsarum</name>
    <dbReference type="NCBI Taxonomy" id="1612308"/>
    <lineage>
        <taxon>Bacteria</taxon>
        <taxon>Pseudomonadati</taxon>
        <taxon>Pseudomonadota</taxon>
        <taxon>Alphaproteobacteria</taxon>
        <taxon>Hyphomicrobiales</taxon>
        <taxon>Beijerinckiaceae</taxon>
        <taxon>Methylocapsa</taxon>
    </lineage>
</organism>
<gene>
    <name evidence="5" type="ORF">SAMN05444581_10780</name>
</gene>
<keyword evidence="5" id="KW-0418">Kinase</keyword>
<feature type="domain" description="HTH crp-type" evidence="4">
    <location>
        <begin position="151"/>
        <end position="225"/>
    </location>
</feature>
<keyword evidence="3" id="KW-0804">Transcription</keyword>
<dbReference type="GO" id="GO:0005829">
    <property type="term" value="C:cytosol"/>
    <property type="evidence" value="ECO:0007669"/>
    <property type="project" value="TreeGrafter"/>
</dbReference>
<dbReference type="GO" id="GO:0003677">
    <property type="term" value="F:DNA binding"/>
    <property type="evidence" value="ECO:0007669"/>
    <property type="project" value="UniProtKB-KW"/>
</dbReference>
<dbReference type="Gene3D" id="2.60.120.10">
    <property type="entry name" value="Jelly Rolls"/>
    <property type="match status" value="1"/>
</dbReference>
<dbReference type="SUPFAM" id="SSF46785">
    <property type="entry name" value="Winged helix' DNA-binding domain"/>
    <property type="match status" value="1"/>
</dbReference>
<dbReference type="EMBL" id="FOSN01000007">
    <property type="protein sequence ID" value="SFK39234.1"/>
    <property type="molecule type" value="Genomic_DNA"/>
</dbReference>
<dbReference type="GO" id="GO:0016301">
    <property type="term" value="F:kinase activity"/>
    <property type="evidence" value="ECO:0007669"/>
    <property type="project" value="UniProtKB-KW"/>
</dbReference>
<dbReference type="Pfam" id="PF13545">
    <property type="entry name" value="HTH_Crp_2"/>
    <property type="match status" value="1"/>
</dbReference>
<keyword evidence="2" id="KW-0238">DNA-binding</keyword>
<accession>A0A1I3Z555</accession>
<dbReference type="InterPro" id="IPR050397">
    <property type="entry name" value="Env_Response_Regulators"/>
</dbReference>
<dbReference type="InterPro" id="IPR014710">
    <property type="entry name" value="RmlC-like_jellyroll"/>
</dbReference>
<dbReference type="PANTHER" id="PTHR24567">
    <property type="entry name" value="CRP FAMILY TRANSCRIPTIONAL REGULATORY PROTEIN"/>
    <property type="match status" value="1"/>
</dbReference>
<dbReference type="STRING" id="1612308.SAMN05444581_10780"/>
<reference evidence="5 6" key="1">
    <citation type="submission" date="2016-10" db="EMBL/GenBank/DDBJ databases">
        <authorList>
            <person name="de Groot N.N."/>
        </authorList>
    </citation>
    <scope>NUCLEOTIDE SEQUENCE [LARGE SCALE GENOMIC DNA]</scope>
    <source>
        <strain evidence="5 6">NE2</strain>
    </source>
</reference>
<dbReference type="SUPFAM" id="SSF51206">
    <property type="entry name" value="cAMP-binding domain-like"/>
    <property type="match status" value="1"/>
</dbReference>
<dbReference type="InterPro" id="IPR036390">
    <property type="entry name" value="WH_DNA-bd_sf"/>
</dbReference>
<evidence type="ECO:0000256" key="3">
    <source>
        <dbReference type="ARBA" id="ARBA00023163"/>
    </source>
</evidence>
<sequence>MDRSTPCKDCPLRPLDVFRDRSPTDVDFIQAFKAGELVVGPGATIIRENSKSIHLFTLLSGWAFRYKTLEDGRRQIINYALPGDFLGLQASISNEMNHGVDTLTDAVFCVFPRDRLWTLFTQHPQISFDITWLAAREERTLDEHLLSIGRKTAIERVAYLLWYLYDKARDVGLVKGDKLDLPMRQAHLADTLGLSLVHTNKTLQKLREKRSLVLEDGSLRIINESALKLLGRIETAEMNSRPLI</sequence>
<dbReference type="InterPro" id="IPR018490">
    <property type="entry name" value="cNMP-bd_dom_sf"/>
</dbReference>
<name>A0A1I3Z555_9HYPH</name>
<dbReference type="Gene3D" id="1.10.10.10">
    <property type="entry name" value="Winged helix-like DNA-binding domain superfamily/Winged helix DNA-binding domain"/>
    <property type="match status" value="1"/>
</dbReference>
<dbReference type="InterPro" id="IPR036388">
    <property type="entry name" value="WH-like_DNA-bd_sf"/>
</dbReference>
<dbReference type="AlphaFoldDB" id="A0A1I3Z555"/>
<keyword evidence="5" id="KW-0808">Transferase</keyword>
<evidence type="ECO:0000313" key="5">
    <source>
        <dbReference type="EMBL" id="SFK39234.1"/>
    </source>
</evidence>
<dbReference type="CDD" id="cd00038">
    <property type="entry name" value="CAP_ED"/>
    <property type="match status" value="1"/>
</dbReference>
<dbReference type="GO" id="GO:0003700">
    <property type="term" value="F:DNA-binding transcription factor activity"/>
    <property type="evidence" value="ECO:0007669"/>
    <property type="project" value="TreeGrafter"/>
</dbReference>
<dbReference type="InterPro" id="IPR000595">
    <property type="entry name" value="cNMP-bd_dom"/>
</dbReference>